<keyword evidence="14" id="KW-0333">Golgi apparatus</keyword>
<evidence type="ECO:0000256" key="15">
    <source>
        <dbReference type="ARBA" id="ARBA00023049"/>
    </source>
</evidence>
<dbReference type="Gene3D" id="3.50.30.30">
    <property type="match status" value="1"/>
</dbReference>
<dbReference type="InterPro" id="IPR046450">
    <property type="entry name" value="PA_dom_sf"/>
</dbReference>
<evidence type="ECO:0000256" key="14">
    <source>
        <dbReference type="ARBA" id="ARBA00023034"/>
    </source>
</evidence>
<evidence type="ECO:0000256" key="18">
    <source>
        <dbReference type="ARBA" id="ARBA00023228"/>
    </source>
</evidence>
<evidence type="ECO:0000256" key="10">
    <source>
        <dbReference type="ARBA" id="ARBA00022729"/>
    </source>
</evidence>
<keyword evidence="7" id="KW-0121">Carboxypeptidase</keyword>
<evidence type="ECO:0000256" key="5">
    <source>
        <dbReference type="ARBA" id="ARBA00014116"/>
    </source>
</evidence>
<keyword evidence="12" id="KW-0256">Endoplasmic reticulum</keyword>
<keyword evidence="17" id="KW-0325">Glycoprotein</keyword>
<evidence type="ECO:0000259" key="22">
    <source>
        <dbReference type="Pfam" id="PF02225"/>
    </source>
</evidence>
<keyword evidence="13" id="KW-0862">Zinc</keyword>
<evidence type="ECO:0000256" key="21">
    <source>
        <dbReference type="SAM" id="SignalP"/>
    </source>
</evidence>
<dbReference type="PANTHER" id="PTHR12053:SF3">
    <property type="entry name" value="CARBOXYPEPTIDASE Q"/>
    <property type="match status" value="1"/>
</dbReference>
<dbReference type="SUPFAM" id="SSF52025">
    <property type="entry name" value="PA domain"/>
    <property type="match status" value="1"/>
</dbReference>
<keyword evidence="18" id="KW-0458">Lysosome</keyword>
<evidence type="ECO:0000313" key="25">
    <source>
        <dbReference type="Proteomes" id="UP001144341"/>
    </source>
</evidence>
<dbReference type="Pfam" id="PF02225">
    <property type="entry name" value="PA"/>
    <property type="match status" value="1"/>
</dbReference>
<evidence type="ECO:0000259" key="23">
    <source>
        <dbReference type="Pfam" id="PF04389"/>
    </source>
</evidence>
<protein>
    <recommendedName>
        <fullName evidence="5">Carboxypeptidase Q</fullName>
    </recommendedName>
    <alternativeName>
        <fullName evidence="20">Plasma glutamate carboxypeptidase</fullName>
    </alternativeName>
</protein>
<feature type="chain" id="PRO_5046547502" description="Carboxypeptidase Q" evidence="21">
    <location>
        <begin position="19"/>
        <end position="482"/>
    </location>
</feature>
<evidence type="ECO:0000256" key="6">
    <source>
        <dbReference type="ARBA" id="ARBA00022525"/>
    </source>
</evidence>
<evidence type="ECO:0000256" key="16">
    <source>
        <dbReference type="ARBA" id="ARBA00023145"/>
    </source>
</evidence>
<proteinExistence type="predicted"/>
<name>A0ABT4L2I3_9SPHI</name>
<dbReference type="EMBL" id="JAPWGL010000005">
    <property type="protein sequence ID" value="MCZ4225166.1"/>
    <property type="molecule type" value="Genomic_DNA"/>
</dbReference>
<keyword evidence="25" id="KW-1185">Reference proteome</keyword>
<keyword evidence="15" id="KW-0482">Metalloprotease</keyword>
<organism evidence="24 25">
    <name type="scientific">Pedobacter rhodius</name>
    <dbReference type="NCBI Taxonomy" id="3004098"/>
    <lineage>
        <taxon>Bacteria</taxon>
        <taxon>Pseudomonadati</taxon>
        <taxon>Bacteroidota</taxon>
        <taxon>Sphingobacteriia</taxon>
        <taxon>Sphingobacteriales</taxon>
        <taxon>Sphingobacteriaceae</taxon>
        <taxon>Pedobacter</taxon>
    </lineage>
</organism>
<keyword evidence="16" id="KW-0865">Zymogen</keyword>
<dbReference type="Gene3D" id="3.40.630.10">
    <property type="entry name" value="Zn peptidases"/>
    <property type="match status" value="1"/>
</dbReference>
<dbReference type="SUPFAM" id="SSF53187">
    <property type="entry name" value="Zn-dependent exopeptidases"/>
    <property type="match status" value="1"/>
</dbReference>
<keyword evidence="8" id="KW-0645">Protease</keyword>
<dbReference type="InterPro" id="IPR007484">
    <property type="entry name" value="Peptidase_M28"/>
</dbReference>
<comment type="subcellular location">
    <subcellularLocation>
        <location evidence="1">Endoplasmic reticulum</location>
    </subcellularLocation>
    <subcellularLocation>
        <location evidence="3">Golgi apparatus</location>
    </subcellularLocation>
    <subcellularLocation>
        <location evidence="2">Lysosome</location>
    </subcellularLocation>
    <subcellularLocation>
        <location evidence="4">Secreted</location>
    </subcellularLocation>
</comment>
<dbReference type="Pfam" id="PF04389">
    <property type="entry name" value="Peptidase_M28"/>
    <property type="match status" value="1"/>
</dbReference>
<gene>
    <name evidence="24" type="ORF">O0931_17770</name>
</gene>
<evidence type="ECO:0000256" key="1">
    <source>
        <dbReference type="ARBA" id="ARBA00004240"/>
    </source>
</evidence>
<comment type="caution">
    <text evidence="24">The sequence shown here is derived from an EMBL/GenBank/DDBJ whole genome shotgun (WGS) entry which is preliminary data.</text>
</comment>
<evidence type="ECO:0000256" key="7">
    <source>
        <dbReference type="ARBA" id="ARBA00022645"/>
    </source>
</evidence>
<evidence type="ECO:0000256" key="3">
    <source>
        <dbReference type="ARBA" id="ARBA00004555"/>
    </source>
</evidence>
<dbReference type="Proteomes" id="UP001144341">
    <property type="component" value="Unassembled WGS sequence"/>
</dbReference>
<evidence type="ECO:0000313" key="24">
    <source>
        <dbReference type="EMBL" id="MCZ4225166.1"/>
    </source>
</evidence>
<keyword evidence="10 21" id="KW-0732">Signal</keyword>
<keyword evidence="6" id="KW-0964">Secreted</keyword>
<evidence type="ECO:0000256" key="12">
    <source>
        <dbReference type="ARBA" id="ARBA00022824"/>
    </source>
</evidence>
<feature type="domain" description="PA" evidence="22">
    <location>
        <begin position="122"/>
        <end position="220"/>
    </location>
</feature>
<dbReference type="InterPro" id="IPR039866">
    <property type="entry name" value="CPQ"/>
</dbReference>
<feature type="domain" description="Peptidase M28" evidence="23">
    <location>
        <begin position="246"/>
        <end position="438"/>
    </location>
</feature>
<evidence type="ECO:0000256" key="8">
    <source>
        <dbReference type="ARBA" id="ARBA00022670"/>
    </source>
</evidence>
<evidence type="ECO:0000256" key="11">
    <source>
        <dbReference type="ARBA" id="ARBA00022801"/>
    </source>
</evidence>
<dbReference type="RefSeq" id="WP_269416824.1">
    <property type="nucleotide sequence ID" value="NZ_JAPWGL010000005.1"/>
</dbReference>
<keyword evidence="9" id="KW-0479">Metal-binding</keyword>
<keyword evidence="11" id="KW-0378">Hydrolase</keyword>
<evidence type="ECO:0000256" key="9">
    <source>
        <dbReference type="ARBA" id="ARBA00022723"/>
    </source>
</evidence>
<dbReference type="InterPro" id="IPR003137">
    <property type="entry name" value="PA_domain"/>
</dbReference>
<evidence type="ECO:0000256" key="2">
    <source>
        <dbReference type="ARBA" id="ARBA00004371"/>
    </source>
</evidence>
<evidence type="ECO:0000256" key="20">
    <source>
        <dbReference type="ARBA" id="ARBA00033328"/>
    </source>
</evidence>
<evidence type="ECO:0000256" key="19">
    <source>
        <dbReference type="ARBA" id="ARBA00025833"/>
    </source>
</evidence>
<reference evidence="24" key="1">
    <citation type="submission" date="2022-12" db="EMBL/GenBank/DDBJ databases">
        <title>Genome sequence of SJ11.</title>
        <authorList>
            <person name="Woo H."/>
        </authorList>
    </citation>
    <scope>NUCLEOTIDE SEQUENCE</scope>
    <source>
        <strain evidence="24">SJ11</strain>
    </source>
</reference>
<comment type="subunit">
    <text evidence="19">Homodimer. The monomeric form is inactive while the homodimer is active.</text>
</comment>
<evidence type="ECO:0000256" key="13">
    <source>
        <dbReference type="ARBA" id="ARBA00022833"/>
    </source>
</evidence>
<dbReference type="PANTHER" id="PTHR12053">
    <property type="entry name" value="PROTEASE FAMILY M28 PLASMA GLUTAMATE CARBOXYPEPTIDASE-RELATED"/>
    <property type="match status" value="1"/>
</dbReference>
<evidence type="ECO:0000256" key="17">
    <source>
        <dbReference type="ARBA" id="ARBA00023180"/>
    </source>
</evidence>
<evidence type="ECO:0000256" key="4">
    <source>
        <dbReference type="ARBA" id="ARBA00004613"/>
    </source>
</evidence>
<accession>A0ABT4L2I3</accession>
<feature type="signal peptide" evidence="21">
    <location>
        <begin position="1"/>
        <end position="18"/>
    </location>
</feature>
<sequence length="482" mass="51995">MKYLFASALLCTSFFVKAQDNFGAVFNQINTDVQQNSKAYQTLKYETETIGHRLTGSPNGAKAEQYAYDLLKSYGCEVKFQPFEVESWARKTINVEIGADKSNLTKMKAVTLAHSPVSADITGDIVDAGNGLEVDYQANPAKFKGKIALIYLGVLPGSPAGTKSLHRSEKTAIATKYGATGVIIINTVKNGVLLTGTASVTGKLIPVPAVCIGLEDGMALKEKLKTQPQVAHIAMTNFSGLIKARNVIATFKGTEMPKDKVVVGGHLDSWDLATGAIDNGIGSFAVMDMARTFKKLNLKTKRTVEFVLFMGEEQGLLGSKAYVEQAKNAGNIGQVKFMLNYDMTNDPKGFSTSRAEMKELFTAWGADIAKIDTGFKNLFNAGAGLHSDHQPFMLEGIPTGGGAGGQLPNNSGPYYHSDGDSFKLVDEQGLKNTVRYSAMLTYALANTPKIPVGVQSEAELSAFLEAQNLKEPLTIAGEWRWK</sequence>